<name>A0ABQ1JNL5_9FLAO</name>
<sequence>MKKILAFLAIAANAVLYTASAQTDECEQKFEAYELNIKSRLYDNAESQLENLVKQCAKYSPEIYTYGEELYLYRIESARTKDGKSENITALLQLFDDYEKNFPGNGSVVRKAMLLKKYDLAKDDEVYKMLDGFYKTHKDKFVDYDALQTYFMLYLEKYESGKGTITIQDFIEKYAGIAAQVSYAKTKLLEEKAILLQKQQSEILTDKEKQTVEKADRVADALDAVADNIKILASKYFSCTALSEYYSKDFDKNKENVAWLQAAATVLYDNKCYDSGVLYKIASAAYKLKQGAEQAYMMGMLEVKNGKIEESIPHFEKSAAMQADERVKADEYYHLATLLKNTDKTRAKQYALKAAETNKNFGKPYILLANMYSSVIKNECNLNDFERKALLFLAIETLNKAEVAEPKYKATVTALKEEYSQNLPSKDEAKAAGYKKGKEIKYGCWINETVKLPKL</sequence>
<feature type="signal peptide" evidence="1">
    <location>
        <begin position="1"/>
        <end position="21"/>
    </location>
</feature>
<dbReference type="EMBL" id="BMJE01000002">
    <property type="protein sequence ID" value="GGB70346.1"/>
    <property type="molecule type" value="Genomic_DNA"/>
</dbReference>
<keyword evidence="1" id="KW-0732">Signal</keyword>
<gene>
    <name evidence="2" type="ORF">GCM10007424_07860</name>
</gene>
<evidence type="ECO:0000313" key="2">
    <source>
        <dbReference type="EMBL" id="GGB70346.1"/>
    </source>
</evidence>
<keyword evidence="3" id="KW-1185">Reference proteome</keyword>
<evidence type="ECO:0008006" key="4">
    <source>
        <dbReference type="Google" id="ProtNLM"/>
    </source>
</evidence>
<dbReference type="Proteomes" id="UP000615760">
    <property type="component" value="Unassembled WGS sequence"/>
</dbReference>
<evidence type="ECO:0000256" key="1">
    <source>
        <dbReference type="SAM" id="SignalP"/>
    </source>
</evidence>
<organism evidence="2 3">
    <name type="scientific">Flavobacterium suaedae</name>
    <dbReference type="NCBI Taxonomy" id="1767027"/>
    <lineage>
        <taxon>Bacteria</taxon>
        <taxon>Pseudomonadati</taxon>
        <taxon>Bacteroidota</taxon>
        <taxon>Flavobacteriia</taxon>
        <taxon>Flavobacteriales</taxon>
        <taxon>Flavobacteriaceae</taxon>
        <taxon>Flavobacterium</taxon>
    </lineage>
</organism>
<reference evidence="3" key="1">
    <citation type="journal article" date="2019" name="Int. J. Syst. Evol. Microbiol.">
        <title>The Global Catalogue of Microorganisms (GCM) 10K type strain sequencing project: providing services to taxonomists for standard genome sequencing and annotation.</title>
        <authorList>
            <consortium name="The Broad Institute Genomics Platform"/>
            <consortium name="The Broad Institute Genome Sequencing Center for Infectious Disease"/>
            <person name="Wu L."/>
            <person name="Ma J."/>
        </authorList>
    </citation>
    <scope>NUCLEOTIDE SEQUENCE [LARGE SCALE GENOMIC DNA]</scope>
    <source>
        <strain evidence="3">CGMCC 1.15461</strain>
    </source>
</reference>
<feature type="chain" id="PRO_5045988411" description="Tetratricopeptide repeat protein" evidence="1">
    <location>
        <begin position="22"/>
        <end position="455"/>
    </location>
</feature>
<dbReference type="RefSeq" id="WP_188619944.1">
    <property type="nucleotide sequence ID" value="NZ_BMJE01000002.1"/>
</dbReference>
<accession>A0ABQ1JNL5</accession>
<protein>
    <recommendedName>
        <fullName evidence="4">Tetratricopeptide repeat protein</fullName>
    </recommendedName>
</protein>
<comment type="caution">
    <text evidence="2">The sequence shown here is derived from an EMBL/GenBank/DDBJ whole genome shotgun (WGS) entry which is preliminary data.</text>
</comment>
<proteinExistence type="predicted"/>
<evidence type="ECO:0000313" key="3">
    <source>
        <dbReference type="Proteomes" id="UP000615760"/>
    </source>
</evidence>